<organism evidence="1 2">
    <name type="scientific">Tribolium castaneum</name>
    <name type="common">Red flour beetle</name>
    <dbReference type="NCBI Taxonomy" id="7070"/>
    <lineage>
        <taxon>Eukaryota</taxon>
        <taxon>Metazoa</taxon>
        <taxon>Ecdysozoa</taxon>
        <taxon>Arthropoda</taxon>
        <taxon>Hexapoda</taxon>
        <taxon>Insecta</taxon>
        <taxon>Pterygota</taxon>
        <taxon>Neoptera</taxon>
        <taxon>Endopterygota</taxon>
        <taxon>Coleoptera</taxon>
        <taxon>Polyphaga</taxon>
        <taxon>Cucujiformia</taxon>
        <taxon>Tenebrionidae</taxon>
        <taxon>Tenebrionidae incertae sedis</taxon>
        <taxon>Tribolium</taxon>
    </lineage>
</organism>
<keyword evidence="2" id="KW-1185">Reference proteome</keyword>
<dbReference type="EMBL" id="KQ971342">
    <property type="protein sequence ID" value="KYB27582.1"/>
    <property type="molecule type" value="Genomic_DNA"/>
</dbReference>
<gene>
    <name evidence="1" type="primary">AUGUSTUS-3.0.2_33051</name>
    <name evidence="1" type="ORF">TcasGA2_TC033051</name>
</gene>
<name>A0A139WHZ9_TRICA</name>
<dbReference type="InParanoid" id="A0A139WHZ9"/>
<proteinExistence type="predicted"/>
<accession>A0A139WHZ9</accession>
<protein>
    <submittedName>
        <fullName evidence="1">Uncharacterized protein</fullName>
    </submittedName>
</protein>
<reference evidence="1 2" key="2">
    <citation type="journal article" date="2010" name="Nucleic Acids Res.">
        <title>BeetleBase in 2010: revisions to provide comprehensive genomic information for Tribolium castaneum.</title>
        <authorList>
            <person name="Kim H.S."/>
            <person name="Murphy T."/>
            <person name="Xia J."/>
            <person name="Caragea D."/>
            <person name="Park Y."/>
            <person name="Beeman R.W."/>
            <person name="Lorenzen M.D."/>
            <person name="Butcher S."/>
            <person name="Manak J.R."/>
            <person name="Brown S.J."/>
        </authorList>
    </citation>
    <scope>GENOME REANNOTATION</scope>
    <source>
        <strain evidence="1 2">Georgia GA2</strain>
    </source>
</reference>
<evidence type="ECO:0000313" key="2">
    <source>
        <dbReference type="Proteomes" id="UP000007266"/>
    </source>
</evidence>
<reference evidence="1 2" key="1">
    <citation type="journal article" date="2008" name="Nature">
        <title>The genome of the model beetle and pest Tribolium castaneum.</title>
        <authorList>
            <consortium name="Tribolium Genome Sequencing Consortium"/>
            <person name="Richards S."/>
            <person name="Gibbs R.A."/>
            <person name="Weinstock G.M."/>
            <person name="Brown S.J."/>
            <person name="Denell R."/>
            <person name="Beeman R.W."/>
            <person name="Gibbs R."/>
            <person name="Beeman R.W."/>
            <person name="Brown S.J."/>
            <person name="Bucher G."/>
            <person name="Friedrich M."/>
            <person name="Grimmelikhuijzen C.J."/>
            <person name="Klingler M."/>
            <person name="Lorenzen M."/>
            <person name="Richards S."/>
            <person name="Roth S."/>
            <person name="Schroder R."/>
            <person name="Tautz D."/>
            <person name="Zdobnov E.M."/>
            <person name="Muzny D."/>
            <person name="Gibbs R.A."/>
            <person name="Weinstock G.M."/>
            <person name="Attaway T."/>
            <person name="Bell S."/>
            <person name="Buhay C.J."/>
            <person name="Chandrabose M.N."/>
            <person name="Chavez D."/>
            <person name="Clerk-Blankenburg K.P."/>
            <person name="Cree A."/>
            <person name="Dao M."/>
            <person name="Davis C."/>
            <person name="Chacko J."/>
            <person name="Dinh H."/>
            <person name="Dugan-Rocha S."/>
            <person name="Fowler G."/>
            <person name="Garner T.T."/>
            <person name="Garnes J."/>
            <person name="Gnirke A."/>
            <person name="Hawes A."/>
            <person name="Hernandez J."/>
            <person name="Hines S."/>
            <person name="Holder M."/>
            <person name="Hume J."/>
            <person name="Jhangiani S.N."/>
            <person name="Joshi V."/>
            <person name="Khan Z.M."/>
            <person name="Jackson L."/>
            <person name="Kovar C."/>
            <person name="Kowis A."/>
            <person name="Lee S."/>
            <person name="Lewis L.R."/>
            <person name="Margolis J."/>
            <person name="Morgan M."/>
            <person name="Nazareth L.V."/>
            <person name="Nguyen N."/>
            <person name="Okwuonu G."/>
            <person name="Parker D."/>
            <person name="Richards S."/>
            <person name="Ruiz S.J."/>
            <person name="Santibanez J."/>
            <person name="Savard J."/>
            <person name="Scherer S.E."/>
            <person name="Schneider B."/>
            <person name="Sodergren E."/>
            <person name="Tautz D."/>
            <person name="Vattahil S."/>
            <person name="Villasana D."/>
            <person name="White C.S."/>
            <person name="Wright R."/>
            <person name="Park Y."/>
            <person name="Beeman R.W."/>
            <person name="Lord J."/>
            <person name="Oppert B."/>
            <person name="Lorenzen M."/>
            <person name="Brown S."/>
            <person name="Wang L."/>
            <person name="Savard J."/>
            <person name="Tautz D."/>
            <person name="Richards S."/>
            <person name="Weinstock G."/>
            <person name="Gibbs R.A."/>
            <person name="Liu Y."/>
            <person name="Worley K."/>
            <person name="Weinstock G."/>
            <person name="Elsik C.G."/>
            <person name="Reese J.T."/>
            <person name="Elhaik E."/>
            <person name="Landan G."/>
            <person name="Graur D."/>
            <person name="Arensburger P."/>
            <person name="Atkinson P."/>
            <person name="Beeman R.W."/>
            <person name="Beidler J."/>
            <person name="Brown S.J."/>
            <person name="Demuth J.P."/>
            <person name="Drury D.W."/>
            <person name="Du Y.Z."/>
            <person name="Fujiwara H."/>
            <person name="Lorenzen M."/>
            <person name="Maselli V."/>
            <person name="Osanai M."/>
            <person name="Park Y."/>
            <person name="Robertson H.M."/>
            <person name="Tu Z."/>
            <person name="Wang J.J."/>
            <person name="Wang S."/>
            <person name="Richards S."/>
            <person name="Song H."/>
            <person name="Zhang L."/>
            <person name="Sodergren E."/>
            <person name="Werner D."/>
            <person name="Stanke M."/>
            <person name="Morgenstern B."/>
            <person name="Solovyev V."/>
            <person name="Kosarev P."/>
            <person name="Brown G."/>
            <person name="Chen H.C."/>
            <person name="Ermolaeva O."/>
            <person name="Hlavina W."/>
            <person name="Kapustin Y."/>
            <person name="Kiryutin B."/>
            <person name="Kitts P."/>
            <person name="Maglott D."/>
            <person name="Pruitt K."/>
            <person name="Sapojnikov V."/>
            <person name="Souvorov A."/>
            <person name="Mackey A.J."/>
            <person name="Waterhouse R.M."/>
            <person name="Wyder S."/>
            <person name="Zdobnov E.M."/>
            <person name="Zdobnov E.M."/>
            <person name="Wyder S."/>
            <person name="Kriventseva E.V."/>
            <person name="Kadowaki T."/>
            <person name="Bork P."/>
            <person name="Aranda M."/>
            <person name="Bao R."/>
            <person name="Beermann A."/>
            <person name="Berns N."/>
            <person name="Bolognesi R."/>
            <person name="Bonneton F."/>
            <person name="Bopp D."/>
            <person name="Brown S.J."/>
            <person name="Bucher G."/>
            <person name="Butts T."/>
            <person name="Chaumot A."/>
            <person name="Denell R.E."/>
            <person name="Ferrier D.E."/>
            <person name="Friedrich M."/>
            <person name="Gordon C.M."/>
            <person name="Jindra M."/>
            <person name="Klingler M."/>
            <person name="Lan Q."/>
            <person name="Lattorff H.M."/>
            <person name="Laudet V."/>
            <person name="von Levetsow C."/>
            <person name="Liu Z."/>
            <person name="Lutz R."/>
            <person name="Lynch J.A."/>
            <person name="da Fonseca R.N."/>
            <person name="Posnien N."/>
            <person name="Reuter R."/>
            <person name="Roth S."/>
            <person name="Savard J."/>
            <person name="Schinko J.B."/>
            <person name="Schmitt C."/>
            <person name="Schoppmeier M."/>
            <person name="Schroder R."/>
            <person name="Shippy T.D."/>
            <person name="Simonnet F."/>
            <person name="Marques-Souza H."/>
            <person name="Tautz D."/>
            <person name="Tomoyasu Y."/>
            <person name="Trauner J."/>
            <person name="Van der Zee M."/>
            <person name="Vervoort M."/>
            <person name="Wittkopp N."/>
            <person name="Wimmer E.A."/>
            <person name="Yang X."/>
            <person name="Jones A.K."/>
            <person name="Sattelle D.B."/>
            <person name="Ebert P.R."/>
            <person name="Nelson D."/>
            <person name="Scott J.G."/>
            <person name="Beeman R.W."/>
            <person name="Muthukrishnan S."/>
            <person name="Kramer K.J."/>
            <person name="Arakane Y."/>
            <person name="Beeman R.W."/>
            <person name="Zhu Q."/>
            <person name="Hogenkamp D."/>
            <person name="Dixit R."/>
            <person name="Oppert B."/>
            <person name="Jiang H."/>
            <person name="Zou Z."/>
            <person name="Marshall J."/>
            <person name="Elpidina E."/>
            <person name="Vinokurov K."/>
            <person name="Oppert C."/>
            <person name="Zou Z."/>
            <person name="Evans J."/>
            <person name="Lu Z."/>
            <person name="Zhao P."/>
            <person name="Sumathipala N."/>
            <person name="Altincicek B."/>
            <person name="Vilcinskas A."/>
            <person name="Williams M."/>
            <person name="Hultmark D."/>
            <person name="Hetru C."/>
            <person name="Jiang H."/>
            <person name="Grimmelikhuijzen C.J."/>
            <person name="Hauser F."/>
            <person name="Cazzamali G."/>
            <person name="Williamson M."/>
            <person name="Park Y."/>
            <person name="Li B."/>
            <person name="Tanaka Y."/>
            <person name="Predel R."/>
            <person name="Neupert S."/>
            <person name="Schachtner J."/>
            <person name="Verleyen P."/>
            <person name="Raible F."/>
            <person name="Bork P."/>
            <person name="Friedrich M."/>
            <person name="Walden K.K."/>
            <person name="Robertson H.M."/>
            <person name="Angeli S."/>
            <person name="Foret S."/>
            <person name="Bucher G."/>
            <person name="Schuetz S."/>
            <person name="Maleszka R."/>
            <person name="Wimmer E.A."/>
            <person name="Beeman R.W."/>
            <person name="Lorenzen M."/>
            <person name="Tomoyasu Y."/>
            <person name="Miller S.C."/>
            <person name="Grossmann D."/>
            <person name="Bucher G."/>
        </authorList>
    </citation>
    <scope>NUCLEOTIDE SEQUENCE [LARGE SCALE GENOMIC DNA]</scope>
    <source>
        <strain evidence="1 2">Georgia GA2</strain>
    </source>
</reference>
<dbReference type="AlphaFoldDB" id="A0A139WHZ9"/>
<sequence length="75" mass="8811">MPSSNSLKKPPSRSLSKQDELLNIQTQYFVKIEDLKLSKKEKLKRFLYDHETKKVCGRTPASWCKFFENANDAFK</sequence>
<dbReference type="Proteomes" id="UP000007266">
    <property type="component" value="Linkage group 5"/>
</dbReference>
<evidence type="ECO:0000313" key="1">
    <source>
        <dbReference type="EMBL" id="KYB27582.1"/>
    </source>
</evidence>
<dbReference type="Gene3D" id="1.20.5.170">
    <property type="match status" value="1"/>
</dbReference>